<dbReference type="GO" id="GO:0006508">
    <property type="term" value="P:proteolysis"/>
    <property type="evidence" value="ECO:0007669"/>
    <property type="project" value="UniProtKB-KW"/>
</dbReference>
<dbReference type="PROSITE" id="PS00631">
    <property type="entry name" value="CYTOSOL_AP"/>
    <property type="match status" value="1"/>
</dbReference>
<dbReference type="InterPro" id="IPR043472">
    <property type="entry name" value="Macro_dom-like"/>
</dbReference>
<evidence type="ECO:0000256" key="2">
    <source>
        <dbReference type="ARBA" id="ARBA00022438"/>
    </source>
</evidence>
<evidence type="ECO:0000256" key="4">
    <source>
        <dbReference type="ARBA" id="ARBA00022801"/>
    </source>
</evidence>
<dbReference type="Pfam" id="PF00883">
    <property type="entry name" value="Peptidase_M17"/>
    <property type="match status" value="1"/>
</dbReference>
<name>A0A7W6EH11_9HYPH</name>
<dbReference type="PANTHER" id="PTHR11963:SF20">
    <property type="entry name" value="PEPTIDASE B"/>
    <property type="match status" value="1"/>
</dbReference>
<dbReference type="RefSeq" id="WP_183199438.1">
    <property type="nucleotide sequence ID" value="NZ_JACIEK010000003.1"/>
</dbReference>
<evidence type="ECO:0000256" key="5">
    <source>
        <dbReference type="ARBA" id="ARBA00023211"/>
    </source>
</evidence>
<keyword evidence="4 7" id="KW-0378">Hydrolase</keyword>
<proteinExistence type="inferred from homology"/>
<evidence type="ECO:0000256" key="3">
    <source>
        <dbReference type="ARBA" id="ARBA00022670"/>
    </source>
</evidence>
<dbReference type="Proteomes" id="UP000542776">
    <property type="component" value="Unassembled WGS sequence"/>
</dbReference>
<dbReference type="AlphaFoldDB" id="A0A7W6EH11"/>
<keyword evidence="5" id="KW-0464">Manganese</keyword>
<accession>A0A7W6EH11</accession>
<dbReference type="GO" id="GO:0030145">
    <property type="term" value="F:manganese ion binding"/>
    <property type="evidence" value="ECO:0007669"/>
    <property type="project" value="InterPro"/>
</dbReference>
<gene>
    <name evidence="7" type="ORF">GGR04_001727</name>
</gene>
<keyword evidence="8" id="KW-1185">Reference proteome</keyword>
<keyword evidence="2 7" id="KW-0031">Aminopeptidase</keyword>
<keyword evidence="3" id="KW-0645">Protease</keyword>
<sequence length="464" mass="47903">MIDRLLPAATQGSRPVHPVREGALDALPERARAWAAETGFKGGAGSVLVVPGADGRLDSALLGLGRDGGDPAQDALLAGVLGRDLPVGDWHLAAGSAPALDPDLAGLAFLLGGYRFERYLAKPREGGARLVLPTGADGARVLREADAVALVRDLVNTPTNDLGPDGIEAAARAVAEEFGADISVITGDALLAANFPMIHAVGRASAVAPRLIDLRWGLEDAPRVTLVGKGVAFDTGGLDIKPASGMLLMKKDMGGAANVLGLARLVMGAGLPVRLRVLIPAVENAIAGNAFRPGDILRSRQGKTVEIGNTDAEGRLILADALSLADEEAPEILVDMATLTGAARVALGPDLPPFFTDDEALAAEIAAESRRLADPLWRLPLWKPYAKNLGSKIADINNVTSDGHAGAVTAALFLQGFVEKSASWAHLDVFGWRPQAGPTGPVGGEAQGIRALAAVFAARYPAVS</sequence>
<evidence type="ECO:0000259" key="6">
    <source>
        <dbReference type="PROSITE" id="PS00631"/>
    </source>
</evidence>
<dbReference type="PANTHER" id="PTHR11963">
    <property type="entry name" value="LEUCINE AMINOPEPTIDASE-RELATED"/>
    <property type="match status" value="1"/>
</dbReference>
<evidence type="ECO:0000256" key="1">
    <source>
        <dbReference type="ARBA" id="ARBA00009528"/>
    </source>
</evidence>
<feature type="domain" description="Cytosol aminopeptidase" evidence="6">
    <location>
        <begin position="309"/>
        <end position="316"/>
    </location>
</feature>
<evidence type="ECO:0000313" key="8">
    <source>
        <dbReference type="Proteomes" id="UP000542776"/>
    </source>
</evidence>
<dbReference type="SUPFAM" id="SSF53187">
    <property type="entry name" value="Zn-dependent exopeptidases"/>
    <property type="match status" value="1"/>
</dbReference>
<protein>
    <submittedName>
        <fullName evidence="7">Leucyl aminopeptidase</fullName>
        <ecNumber evidence="7">3.4.11.1</ecNumber>
    </submittedName>
</protein>
<dbReference type="Gene3D" id="3.40.220.10">
    <property type="entry name" value="Leucine Aminopeptidase, subunit E, domain 1"/>
    <property type="match status" value="1"/>
</dbReference>
<dbReference type="EC" id="3.4.11.1" evidence="7"/>
<comment type="similarity">
    <text evidence="1">Belongs to the peptidase M17 family.</text>
</comment>
<organism evidence="7 8">
    <name type="scientific">Aureimonas pseudogalii</name>
    <dbReference type="NCBI Taxonomy" id="1744844"/>
    <lineage>
        <taxon>Bacteria</taxon>
        <taxon>Pseudomonadati</taxon>
        <taxon>Pseudomonadota</taxon>
        <taxon>Alphaproteobacteria</taxon>
        <taxon>Hyphomicrobiales</taxon>
        <taxon>Aurantimonadaceae</taxon>
        <taxon>Aureimonas</taxon>
    </lineage>
</organism>
<reference evidence="7 8" key="1">
    <citation type="submission" date="2020-08" db="EMBL/GenBank/DDBJ databases">
        <title>Genomic Encyclopedia of Type Strains, Phase IV (KMG-IV): sequencing the most valuable type-strain genomes for metagenomic binning, comparative biology and taxonomic classification.</title>
        <authorList>
            <person name="Goeker M."/>
        </authorList>
    </citation>
    <scope>NUCLEOTIDE SEQUENCE [LARGE SCALE GENOMIC DNA]</scope>
    <source>
        <strain evidence="7 8">DSM 102238</strain>
    </source>
</reference>
<dbReference type="InterPro" id="IPR011356">
    <property type="entry name" value="Leucine_aapep/pepB"/>
</dbReference>
<comment type="caution">
    <text evidence="7">The sequence shown here is derived from an EMBL/GenBank/DDBJ whole genome shotgun (WGS) entry which is preliminary data.</text>
</comment>
<dbReference type="InterPro" id="IPR000819">
    <property type="entry name" value="Peptidase_M17_C"/>
</dbReference>
<dbReference type="GO" id="GO:0005737">
    <property type="term" value="C:cytoplasm"/>
    <property type="evidence" value="ECO:0007669"/>
    <property type="project" value="InterPro"/>
</dbReference>
<dbReference type="PRINTS" id="PR00481">
    <property type="entry name" value="LAMNOPPTDASE"/>
</dbReference>
<dbReference type="CDD" id="cd00433">
    <property type="entry name" value="Peptidase_M17"/>
    <property type="match status" value="1"/>
</dbReference>
<evidence type="ECO:0000313" key="7">
    <source>
        <dbReference type="EMBL" id="MBB3997889.1"/>
    </source>
</evidence>
<dbReference type="EMBL" id="JACIEK010000003">
    <property type="protein sequence ID" value="MBB3997889.1"/>
    <property type="molecule type" value="Genomic_DNA"/>
</dbReference>
<dbReference type="InterPro" id="IPR048816">
    <property type="entry name" value="Peptidase_M17_N_1"/>
</dbReference>
<dbReference type="Gene3D" id="3.40.630.10">
    <property type="entry name" value="Zn peptidases"/>
    <property type="match status" value="1"/>
</dbReference>
<dbReference type="Pfam" id="PF21337">
    <property type="entry name" value="Peptidase_M17_N_1"/>
    <property type="match status" value="1"/>
</dbReference>
<dbReference type="GO" id="GO:0070006">
    <property type="term" value="F:metalloaminopeptidase activity"/>
    <property type="evidence" value="ECO:0007669"/>
    <property type="project" value="InterPro"/>
</dbReference>